<evidence type="ECO:0000313" key="1">
    <source>
        <dbReference type="EMBL" id="SDG27463.1"/>
    </source>
</evidence>
<keyword evidence="4" id="KW-1185">Reference proteome</keyword>
<name>A0A1I0DDV1_9FIRM</name>
<evidence type="ECO:0000313" key="2">
    <source>
        <dbReference type="EMBL" id="SET29910.1"/>
    </source>
</evidence>
<protein>
    <submittedName>
        <fullName evidence="2">Uncharacterized protein</fullName>
    </submittedName>
</protein>
<dbReference type="Proteomes" id="UP000198612">
    <property type="component" value="Unassembled WGS sequence"/>
</dbReference>
<dbReference type="EMBL" id="FNBJ01000077">
    <property type="protein sequence ID" value="SDG27463.1"/>
    <property type="molecule type" value="Genomic_DNA"/>
</dbReference>
<proteinExistence type="predicted"/>
<dbReference type="EMBL" id="FOHG01000077">
    <property type="protein sequence ID" value="SET29910.1"/>
    <property type="molecule type" value="Genomic_DNA"/>
</dbReference>
<feature type="non-terminal residue" evidence="2">
    <location>
        <position position="54"/>
    </location>
</feature>
<accession>A0A1I0DDV1</accession>
<gene>
    <name evidence="1" type="ORF">SAMN04488598_1775</name>
    <name evidence="2" type="ORF">SAMN04515652_1771</name>
</gene>
<reference evidence="3 4" key="1">
    <citation type="submission" date="2016-10" db="EMBL/GenBank/DDBJ databases">
        <authorList>
            <person name="Varghese N."/>
            <person name="Submissions S."/>
        </authorList>
    </citation>
    <scope>NUCLEOTIDE SEQUENCE [LARGE SCALE GENOMIC DNA]</scope>
    <source>
        <strain evidence="1 4">WG2</strain>
        <strain evidence="2 3">WG5</strain>
    </source>
</reference>
<evidence type="ECO:0000313" key="3">
    <source>
        <dbReference type="Proteomes" id="UP000198612"/>
    </source>
</evidence>
<sequence>MIKKDYNKKIPIEMQDKWQNIVNILVKTAGSSDALITRFDPPFLDVFKASDNLE</sequence>
<organism evidence="2 3">
    <name type="scientific">Halanaerobium congolense</name>
    <dbReference type="NCBI Taxonomy" id="54121"/>
    <lineage>
        <taxon>Bacteria</taxon>
        <taxon>Bacillati</taxon>
        <taxon>Bacillota</taxon>
        <taxon>Clostridia</taxon>
        <taxon>Halanaerobiales</taxon>
        <taxon>Halanaerobiaceae</taxon>
        <taxon>Halanaerobium</taxon>
    </lineage>
</organism>
<dbReference type="Proteomes" id="UP000199519">
    <property type="component" value="Unassembled WGS sequence"/>
</dbReference>
<dbReference type="AlphaFoldDB" id="A0A1I0DDV1"/>
<evidence type="ECO:0000313" key="4">
    <source>
        <dbReference type="Proteomes" id="UP000199519"/>
    </source>
</evidence>